<name>A0ACC2IFA4_9PLEO</name>
<gene>
    <name evidence="1" type="ORF">OPT61_g4095</name>
</gene>
<reference evidence="1" key="1">
    <citation type="submission" date="2022-11" db="EMBL/GenBank/DDBJ databases">
        <title>Genome Sequence of Boeremia exigua.</title>
        <authorList>
            <person name="Buettner E."/>
        </authorList>
    </citation>
    <scope>NUCLEOTIDE SEQUENCE</scope>
    <source>
        <strain evidence="1">CU02</strain>
    </source>
</reference>
<evidence type="ECO:0000313" key="2">
    <source>
        <dbReference type="Proteomes" id="UP001153331"/>
    </source>
</evidence>
<dbReference type="EMBL" id="JAPHNI010000225">
    <property type="protein sequence ID" value="KAJ8113881.1"/>
    <property type="molecule type" value="Genomic_DNA"/>
</dbReference>
<keyword evidence="2" id="KW-1185">Reference proteome</keyword>
<protein>
    <submittedName>
        <fullName evidence="1">Uncharacterized protein</fullName>
    </submittedName>
</protein>
<dbReference type="Proteomes" id="UP001153331">
    <property type="component" value="Unassembled WGS sequence"/>
</dbReference>
<sequence>MSLGNAFNSVAGDENFNLQHSFCFADTFDVTTNGLFVPAVDIFGTLDDTCVSPNLFNGPQDQPADALWPPQAANDATQDCNMSPQNLQLIRDFINDTPATVDSTSHHFNISTPLSDTIVIPPVSTKVKRTAIKTPPKRTPKASTKSITRVAKKPRSTPKKTQHQRTASSTSTASTISTTSSSPSRHRTIDELLAANFYSLNENERARLLLPMLRNIDPHALEPSFAEPPSMQAKGPGHEVRVDYTILESPPTQTDDMLATELTLSTFPPELTAAVTTPPAPISSAASVTKELSLDDLSEKFGTMRQREALEKAASQQMQDKKRWY</sequence>
<comment type="caution">
    <text evidence="1">The sequence shown here is derived from an EMBL/GenBank/DDBJ whole genome shotgun (WGS) entry which is preliminary data.</text>
</comment>
<evidence type="ECO:0000313" key="1">
    <source>
        <dbReference type="EMBL" id="KAJ8113881.1"/>
    </source>
</evidence>
<proteinExistence type="predicted"/>
<accession>A0ACC2IFA4</accession>
<organism evidence="1 2">
    <name type="scientific">Boeremia exigua</name>
    <dbReference type="NCBI Taxonomy" id="749465"/>
    <lineage>
        <taxon>Eukaryota</taxon>
        <taxon>Fungi</taxon>
        <taxon>Dikarya</taxon>
        <taxon>Ascomycota</taxon>
        <taxon>Pezizomycotina</taxon>
        <taxon>Dothideomycetes</taxon>
        <taxon>Pleosporomycetidae</taxon>
        <taxon>Pleosporales</taxon>
        <taxon>Pleosporineae</taxon>
        <taxon>Didymellaceae</taxon>
        <taxon>Boeremia</taxon>
    </lineage>
</organism>